<proteinExistence type="predicted"/>
<dbReference type="Gene3D" id="2.30.30.940">
    <property type="match status" value="1"/>
</dbReference>
<evidence type="ECO:0000259" key="5">
    <source>
        <dbReference type="Pfam" id="PF14490"/>
    </source>
</evidence>
<evidence type="ECO:0000313" key="6">
    <source>
        <dbReference type="EMBL" id="MEE7494653.1"/>
    </source>
</evidence>
<feature type="region of interest" description="Disordered" evidence="3">
    <location>
        <begin position="1"/>
        <end position="46"/>
    </location>
</feature>
<dbReference type="SUPFAM" id="SSF52540">
    <property type="entry name" value="P-loop containing nucleoside triphosphate hydrolases"/>
    <property type="match status" value="2"/>
</dbReference>
<keyword evidence="7" id="KW-1185">Reference proteome</keyword>
<reference evidence="6 7" key="1">
    <citation type="journal article" date="2012" name="Genet. Mol. Biol.">
        <title>Analysis of 16S rRNA and mxaF genes revealing insights into Methylobacterium niche-specific plant association.</title>
        <authorList>
            <person name="Dourado M.N."/>
            <person name="Andreote F.D."/>
            <person name="Dini-Andreote F."/>
            <person name="Conti R."/>
            <person name="Araujo J.M."/>
            <person name="Araujo W.L."/>
        </authorList>
    </citation>
    <scope>NUCLEOTIDE SEQUENCE [LARGE SCALE GENOMIC DNA]</scope>
    <source>
        <strain evidence="6 7">TC3-10</strain>
    </source>
</reference>
<dbReference type="Pfam" id="PF14490">
    <property type="entry name" value="HHH_RecD2"/>
    <property type="match status" value="1"/>
</dbReference>
<keyword evidence="2" id="KW-0067">ATP-binding</keyword>
<dbReference type="Gene3D" id="3.40.50.300">
    <property type="entry name" value="P-loop containing nucleotide triphosphate hydrolases"/>
    <property type="match status" value="2"/>
</dbReference>
<feature type="compositionally biased region" description="Basic and acidic residues" evidence="3">
    <location>
        <begin position="7"/>
        <end position="18"/>
    </location>
</feature>
<dbReference type="Pfam" id="PF13538">
    <property type="entry name" value="UvrD_C_2"/>
    <property type="match status" value="1"/>
</dbReference>
<comment type="caution">
    <text evidence="6">The sequence shown here is derived from an EMBL/GenBank/DDBJ whole genome shotgun (WGS) entry which is preliminary data.</text>
</comment>
<dbReference type="InterPro" id="IPR027785">
    <property type="entry name" value="UvrD-like_helicase_C"/>
</dbReference>
<dbReference type="Proteomes" id="UP001355206">
    <property type="component" value="Unassembled WGS sequence"/>
</dbReference>
<evidence type="ECO:0000259" key="4">
    <source>
        <dbReference type="Pfam" id="PF13538"/>
    </source>
</evidence>
<dbReference type="InterPro" id="IPR027417">
    <property type="entry name" value="P-loop_NTPase"/>
</dbReference>
<keyword evidence="6" id="KW-0378">Hydrolase</keyword>
<dbReference type="Gene3D" id="1.10.10.2220">
    <property type="match status" value="1"/>
</dbReference>
<dbReference type="GO" id="GO:0004527">
    <property type="term" value="F:exonuclease activity"/>
    <property type="evidence" value="ECO:0007669"/>
    <property type="project" value="UniProtKB-KW"/>
</dbReference>
<dbReference type="EMBL" id="MLCA01000017">
    <property type="protein sequence ID" value="MEE7494653.1"/>
    <property type="molecule type" value="Genomic_DNA"/>
</dbReference>
<accession>A0ABU7TYB4</accession>
<organism evidence="6 7">
    <name type="scientific">Methylobacterium oryzae</name>
    <dbReference type="NCBI Taxonomy" id="334852"/>
    <lineage>
        <taxon>Bacteria</taxon>
        <taxon>Pseudomonadati</taxon>
        <taxon>Pseudomonadota</taxon>
        <taxon>Alphaproteobacteria</taxon>
        <taxon>Hyphomicrobiales</taxon>
        <taxon>Methylobacteriaceae</taxon>
        <taxon>Methylobacterium</taxon>
    </lineage>
</organism>
<feature type="compositionally biased region" description="Low complexity" evidence="3">
    <location>
        <begin position="22"/>
        <end position="31"/>
    </location>
</feature>
<dbReference type="InterPro" id="IPR050534">
    <property type="entry name" value="Coronavir_polyprotein_1ab"/>
</dbReference>
<feature type="domain" description="UvrD-like helicase C-terminal" evidence="4">
    <location>
        <begin position="597"/>
        <end position="643"/>
    </location>
</feature>
<dbReference type="PANTHER" id="PTHR43788:SF6">
    <property type="entry name" value="DNA HELICASE B"/>
    <property type="match status" value="1"/>
</dbReference>
<evidence type="ECO:0000313" key="7">
    <source>
        <dbReference type="Proteomes" id="UP001355206"/>
    </source>
</evidence>
<name>A0ABU7TYB4_9HYPH</name>
<dbReference type="InterPro" id="IPR029493">
    <property type="entry name" value="RecD2-like_HHH"/>
</dbReference>
<evidence type="ECO:0000256" key="1">
    <source>
        <dbReference type="ARBA" id="ARBA00022741"/>
    </source>
</evidence>
<feature type="domain" description="ATP-dependent RecD2 DNA helicase-like helix-hairpin-helix" evidence="5">
    <location>
        <begin position="118"/>
        <end position="198"/>
    </location>
</feature>
<keyword evidence="1" id="KW-0547">Nucleotide-binding</keyword>
<dbReference type="Pfam" id="PF13604">
    <property type="entry name" value="AAA_30"/>
    <property type="match status" value="1"/>
</dbReference>
<dbReference type="CDD" id="cd17933">
    <property type="entry name" value="DEXSc_RecD-like"/>
    <property type="match status" value="1"/>
</dbReference>
<keyword evidence="6" id="KW-0540">Nuclease</keyword>
<evidence type="ECO:0000256" key="3">
    <source>
        <dbReference type="SAM" id="MobiDB-lite"/>
    </source>
</evidence>
<dbReference type="CDD" id="cd18809">
    <property type="entry name" value="SF1_C_RecD"/>
    <property type="match status" value="1"/>
</dbReference>
<keyword evidence="6" id="KW-0269">Exonuclease</keyword>
<dbReference type="PANTHER" id="PTHR43788">
    <property type="entry name" value="DNA2/NAM7 HELICASE FAMILY MEMBER"/>
    <property type="match status" value="1"/>
</dbReference>
<protein>
    <submittedName>
        <fullName evidence="6">Exonuclease V</fullName>
    </submittedName>
</protein>
<evidence type="ECO:0000256" key="2">
    <source>
        <dbReference type="ARBA" id="ARBA00022840"/>
    </source>
</evidence>
<gene>
    <name evidence="6" type="ORF">MOTC310_31265</name>
</gene>
<sequence length="678" mass="72412">MTVPRSRPADSRPSRAGEVKGAPVRAALALAPSPPRARGYDRSRSAGQETAGATLVRHLAETPAFEGIGYAKAARLLEIFDEELPRLLAAGDPIPFVPVVGERAAATLVAAWREDLARNDIVVWLAENDLDVRLAGKIVRLWGADGAARIRQHPYALMALAPWPVVDAAARRLGMAPDAPARLVAAVEAVLYDRLQQQHTWTSRRKLLGRLEKPFGIPPELANRAVLLAADAGAAIAVADGWQPAGAMMMERFVLERLSTMASGPAVGDLVARDVGDAELQRWLDCATGPVGVDLNEEQQSAVRLAVQGRIGLVLGGAGVGKTTVLRAVCAACASFGRVVHLMALAGRAAVRMREATGRPSSTIAAFLKACEAGKVVLGPESLVVVDESSMVDLPTLYRLLRHLPEECRLLLVGDPAQLGPIGFGLTLHAFADMEWIPKVRLTRIYRQAESSGIPVVAASVREGHLPRLPAEIGCGHGVVLVATPDEPTGEDVVDAVAALGGFRDDLRILSPVKMGAAGTVALNEKLHRLLSRGKPRLQGHAFAVGEPIIYGRNDYRRDLRNGSLGEVVDVSDGVLTVHFDGERHEFTGSALDDVSLAYAITVHKSQGSQFHTVVVPVCTSRILDRSLIYTALTRATERVVLVGRESVLAKAVEQMAAADRRETGFSATVLERHQPTA</sequence>